<organism evidence="2 3">
    <name type="scientific">Datura stramonium</name>
    <name type="common">Jimsonweed</name>
    <name type="synonym">Common thornapple</name>
    <dbReference type="NCBI Taxonomy" id="4076"/>
    <lineage>
        <taxon>Eukaryota</taxon>
        <taxon>Viridiplantae</taxon>
        <taxon>Streptophyta</taxon>
        <taxon>Embryophyta</taxon>
        <taxon>Tracheophyta</taxon>
        <taxon>Spermatophyta</taxon>
        <taxon>Magnoliopsida</taxon>
        <taxon>eudicotyledons</taxon>
        <taxon>Gunneridae</taxon>
        <taxon>Pentapetalae</taxon>
        <taxon>asterids</taxon>
        <taxon>lamiids</taxon>
        <taxon>Solanales</taxon>
        <taxon>Solanaceae</taxon>
        <taxon>Solanoideae</taxon>
        <taxon>Datureae</taxon>
        <taxon>Datura</taxon>
    </lineage>
</organism>
<evidence type="ECO:0000256" key="1">
    <source>
        <dbReference type="SAM" id="MobiDB-lite"/>
    </source>
</evidence>
<feature type="compositionally biased region" description="Basic and acidic residues" evidence="1">
    <location>
        <begin position="12"/>
        <end position="23"/>
    </location>
</feature>
<proteinExistence type="predicted"/>
<sequence length="66" mass="7334">ADGLADFNFGNDSKENSNSKLKDNKKEWSHLKRDCPLQIFVNALLIAELNKEVGAITINALAFVED</sequence>
<evidence type="ECO:0000313" key="2">
    <source>
        <dbReference type="EMBL" id="MCD7446335.1"/>
    </source>
</evidence>
<name>A0ABS8RHP5_DATST</name>
<feature type="non-terminal residue" evidence="2">
    <location>
        <position position="1"/>
    </location>
</feature>
<keyword evidence="3" id="KW-1185">Reference proteome</keyword>
<comment type="caution">
    <text evidence="2">The sequence shown here is derived from an EMBL/GenBank/DDBJ whole genome shotgun (WGS) entry which is preliminary data.</text>
</comment>
<gene>
    <name evidence="2" type="ORF">HAX54_004323</name>
</gene>
<reference evidence="2 3" key="1">
    <citation type="journal article" date="2021" name="BMC Genomics">
        <title>Datura genome reveals duplications of psychoactive alkaloid biosynthetic genes and high mutation rate following tissue culture.</title>
        <authorList>
            <person name="Rajewski A."/>
            <person name="Carter-House D."/>
            <person name="Stajich J."/>
            <person name="Litt A."/>
        </authorList>
    </citation>
    <scope>NUCLEOTIDE SEQUENCE [LARGE SCALE GENOMIC DNA]</scope>
    <source>
        <strain evidence="2">AR-01</strain>
    </source>
</reference>
<feature type="region of interest" description="Disordered" evidence="1">
    <location>
        <begin position="1"/>
        <end position="23"/>
    </location>
</feature>
<protein>
    <submittedName>
        <fullName evidence="2">Uncharacterized protein</fullName>
    </submittedName>
</protein>
<evidence type="ECO:0000313" key="3">
    <source>
        <dbReference type="Proteomes" id="UP000823775"/>
    </source>
</evidence>
<dbReference type="EMBL" id="JACEIK010000012">
    <property type="protein sequence ID" value="MCD7446335.1"/>
    <property type="molecule type" value="Genomic_DNA"/>
</dbReference>
<dbReference type="Proteomes" id="UP000823775">
    <property type="component" value="Unassembled WGS sequence"/>
</dbReference>
<accession>A0ABS8RHP5</accession>